<reference evidence="3 4" key="1">
    <citation type="journal article" date="2012" name="BMC Genomics">
        <title>Sequencing the genome of Marssonina brunnea reveals fungus-poplar co-evolution.</title>
        <authorList>
            <person name="Zhu S."/>
            <person name="Cao Y.-Z."/>
            <person name="Jiang C."/>
            <person name="Tan B.-Y."/>
            <person name="Wang Z."/>
            <person name="Feng S."/>
            <person name="Zhang L."/>
            <person name="Su X.-H."/>
            <person name="Brejova B."/>
            <person name="Vinar T."/>
            <person name="Xu M."/>
            <person name="Wang M.-X."/>
            <person name="Zhang S.-G."/>
            <person name="Huang M.-R."/>
            <person name="Wu R."/>
            <person name="Zhou Y."/>
        </authorList>
    </citation>
    <scope>NUCLEOTIDE SEQUENCE [LARGE SCALE GENOMIC DNA]</scope>
    <source>
        <strain evidence="3 4">MB_m1</strain>
    </source>
</reference>
<dbReference type="Pfam" id="PF12273">
    <property type="entry name" value="RCR"/>
    <property type="match status" value="1"/>
</dbReference>
<dbReference type="EMBL" id="JH921433">
    <property type="protein sequence ID" value="EKD18458.1"/>
    <property type="molecule type" value="Genomic_DNA"/>
</dbReference>
<dbReference type="AlphaFoldDB" id="K1XCG4"/>
<organism evidence="3 4">
    <name type="scientific">Marssonina brunnea f. sp. multigermtubi (strain MB_m1)</name>
    <name type="common">Marssonina leaf spot fungus</name>
    <dbReference type="NCBI Taxonomy" id="1072389"/>
    <lineage>
        <taxon>Eukaryota</taxon>
        <taxon>Fungi</taxon>
        <taxon>Dikarya</taxon>
        <taxon>Ascomycota</taxon>
        <taxon>Pezizomycotina</taxon>
        <taxon>Leotiomycetes</taxon>
        <taxon>Helotiales</taxon>
        <taxon>Drepanopezizaceae</taxon>
        <taxon>Drepanopeziza</taxon>
    </lineage>
</organism>
<dbReference type="HOGENOM" id="CLU_1082116_0_0_1"/>
<evidence type="ECO:0008006" key="5">
    <source>
        <dbReference type="Google" id="ProtNLM"/>
    </source>
</evidence>
<proteinExistence type="predicted"/>
<evidence type="ECO:0000256" key="2">
    <source>
        <dbReference type="SAM" id="Phobius"/>
    </source>
</evidence>
<feature type="compositionally biased region" description="Pro residues" evidence="1">
    <location>
        <begin position="231"/>
        <end position="240"/>
    </location>
</feature>
<protein>
    <recommendedName>
        <fullName evidence="5">Ubiquitin-protein ligase sel1</fullName>
    </recommendedName>
</protein>
<dbReference type="InParanoid" id="K1XCG4"/>
<dbReference type="KEGG" id="mbe:MBM_03451"/>
<feature type="region of interest" description="Disordered" evidence="1">
    <location>
        <begin position="1"/>
        <end position="50"/>
    </location>
</feature>
<evidence type="ECO:0000256" key="1">
    <source>
        <dbReference type="SAM" id="MobiDB-lite"/>
    </source>
</evidence>
<dbReference type="Proteomes" id="UP000006753">
    <property type="component" value="Unassembled WGS sequence"/>
</dbReference>
<feature type="region of interest" description="Disordered" evidence="1">
    <location>
        <begin position="178"/>
        <end position="257"/>
    </location>
</feature>
<keyword evidence="4" id="KW-1185">Reference proteome</keyword>
<feature type="compositionally biased region" description="Polar residues" evidence="1">
    <location>
        <begin position="1"/>
        <end position="12"/>
    </location>
</feature>
<accession>K1XCG4</accession>
<dbReference type="OrthoDB" id="5400539at2759"/>
<name>K1XCG4_MARBU</name>
<keyword evidence="2" id="KW-1133">Transmembrane helix</keyword>
<dbReference type="InterPro" id="IPR020999">
    <property type="entry name" value="Chitin_synth_reg_RCR"/>
</dbReference>
<dbReference type="eggNOG" id="ENOG502SWNK">
    <property type="taxonomic scope" value="Eukaryota"/>
</dbReference>
<evidence type="ECO:0000313" key="4">
    <source>
        <dbReference type="Proteomes" id="UP000006753"/>
    </source>
</evidence>
<keyword evidence="2" id="KW-0812">Transmembrane</keyword>
<sequence length="257" mass="28600">MGEQSRAGQSRAEQGRAGQQEKRGGLATPFRNRRGVKRAPPVAAGAERFAHGRVEAEAEAEAEADRPTAKWLGSVIPSKMLGSEEDFGPTDERKGEAFWWTKEGQIIRWSVFFGLMFLFLTYMIVGYWHAKKRISNGLAPLPYHQWLLSRRDRARYDPAFQNPSAYYNQYPPQQQSEYDRFSMPPPLYTNADLPPTYQPPAGSTKVDPAQWRTDPTRRPPEGGASQSSPPYQAPAGPPPVAVNHPGASAGSNHPNRP</sequence>
<evidence type="ECO:0000313" key="3">
    <source>
        <dbReference type="EMBL" id="EKD18458.1"/>
    </source>
</evidence>
<feature type="transmembrane region" description="Helical" evidence="2">
    <location>
        <begin position="106"/>
        <end position="128"/>
    </location>
</feature>
<gene>
    <name evidence="3" type="ORF">MBM_03451</name>
</gene>
<keyword evidence="2" id="KW-0472">Membrane</keyword>
<dbReference type="GeneID" id="18759386"/>